<accession>A0A6I9NSS4</accession>
<dbReference type="OrthoDB" id="1924968at2759"/>
<keyword evidence="2" id="KW-1185">Reference proteome</keyword>
<sequence length="141" mass="15949">MKSFAELTDQARMALQDRDWRRLAQLMDQNFELRKSVYTNDCLGPGNLKMVQLARQFGSAVKLPGSGGAVVGLCLDEEKLVRLHYLRLKPHIYFLHLGSLCNPLYMSNLKPLLTLQKKAVSILHNAHPENTQINCLLSRGC</sequence>
<dbReference type="PANTHER" id="PTHR38710">
    <property type="entry name" value="WITH PUTATIVE URIDYL PYROPHOSPHORYLASE-RELATED"/>
    <property type="match status" value="1"/>
</dbReference>
<dbReference type="Gene3D" id="3.30.70.890">
    <property type="entry name" value="GHMP kinase, C-terminal domain"/>
    <property type="match status" value="1"/>
</dbReference>
<evidence type="ECO:0000313" key="3">
    <source>
        <dbReference type="RefSeq" id="XP_010780929.1"/>
    </source>
</evidence>
<dbReference type="AlphaFoldDB" id="A0A6I9NSS4"/>
<dbReference type="SUPFAM" id="SSF55060">
    <property type="entry name" value="GHMP Kinase, C-terminal domain"/>
    <property type="match status" value="1"/>
</dbReference>
<evidence type="ECO:0000259" key="1">
    <source>
        <dbReference type="Pfam" id="PF08544"/>
    </source>
</evidence>
<evidence type="ECO:0000313" key="2">
    <source>
        <dbReference type="Proteomes" id="UP000504611"/>
    </source>
</evidence>
<dbReference type="GeneID" id="104955318"/>
<dbReference type="InterPro" id="IPR053034">
    <property type="entry name" value="Glucuronokinase-like"/>
</dbReference>
<proteinExistence type="predicted"/>
<dbReference type="KEGG" id="ncc:104955318"/>
<dbReference type="GO" id="GO:0047940">
    <property type="term" value="F:glucuronokinase activity"/>
    <property type="evidence" value="ECO:0007669"/>
    <property type="project" value="TreeGrafter"/>
</dbReference>
<dbReference type="Proteomes" id="UP000504611">
    <property type="component" value="Unplaced"/>
</dbReference>
<dbReference type="RefSeq" id="XP_010780929.1">
    <property type="nucleotide sequence ID" value="XM_010782627.1"/>
</dbReference>
<dbReference type="Pfam" id="PF08544">
    <property type="entry name" value="GHMP_kinases_C"/>
    <property type="match status" value="1"/>
</dbReference>
<feature type="domain" description="GHMP kinase C-terminal" evidence="1">
    <location>
        <begin position="14"/>
        <end position="79"/>
    </location>
</feature>
<gene>
    <name evidence="3" type="primary">LOC104955318</name>
</gene>
<name>A0A6I9NSS4_9TELE</name>
<dbReference type="InterPro" id="IPR036554">
    <property type="entry name" value="GHMP_kinase_C_sf"/>
</dbReference>
<reference evidence="3" key="1">
    <citation type="submission" date="2025-08" db="UniProtKB">
        <authorList>
            <consortium name="RefSeq"/>
        </authorList>
    </citation>
    <scope>IDENTIFICATION</scope>
    <source>
        <tissue evidence="3">Muscle</tissue>
    </source>
</reference>
<protein>
    <submittedName>
        <fullName evidence="3">Probable glucuronokinase 2</fullName>
    </submittedName>
</protein>
<organism evidence="2 3">
    <name type="scientific">Notothenia coriiceps</name>
    <name type="common">black rockcod</name>
    <dbReference type="NCBI Taxonomy" id="8208"/>
    <lineage>
        <taxon>Eukaryota</taxon>
        <taxon>Metazoa</taxon>
        <taxon>Chordata</taxon>
        <taxon>Craniata</taxon>
        <taxon>Vertebrata</taxon>
        <taxon>Euteleostomi</taxon>
        <taxon>Actinopterygii</taxon>
        <taxon>Neopterygii</taxon>
        <taxon>Teleostei</taxon>
        <taxon>Neoteleostei</taxon>
        <taxon>Acanthomorphata</taxon>
        <taxon>Eupercaria</taxon>
        <taxon>Perciformes</taxon>
        <taxon>Notothenioidei</taxon>
        <taxon>Nototheniidae</taxon>
        <taxon>Notothenia</taxon>
    </lineage>
</organism>
<dbReference type="InterPro" id="IPR013750">
    <property type="entry name" value="GHMP_kinase_C_dom"/>
</dbReference>
<dbReference type="PANTHER" id="PTHR38710:SF1">
    <property type="entry name" value="WITH PUTATIVE URIDYL PYROPHOSPHORYLASE-RELATED"/>
    <property type="match status" value="1"/>
</dbReference>